<dbReference type="InterPro" id="IPR039923">
    <property type="entry name" value="Protodermal_1"/>
</dbReference>
<name>A0A2K1KQP3_PHYPA</name>
<feature type="region of interest" description="Disordered" evidence="1">
    <location>
        <begin position="91"/>
        <end position="133"/>
    </location>
</feature>
<dbReference type="PaxDb" id="3218-PP1S102_32V6.2"/>
<proteinExistence type="predicted"/>
<reference evidence="3 5" key="1">
    <citation type="journal article" date="2008" name="Science">
        <title>The Physcomitrella genome reveals evolutionary insights into the conquest of land by plants.</title>
        <authorList>
            <person name="Rensing S."/>
            <person name="Lang D."/>
            <person name="Zimmer A."/>
            <person name="Terry A."/>
            <person name="Salamov A."/>
            <person name="Shapiro H."/>
            <person name="Nishiyama T."/>
            <person name="Perroud P.-F."/>
            <person name="Lindquist E."/>
            <person name="Kamisugi Y."/>
            <person name="Tanahashi T."/>
            <person name="Sakakibara K."/>
            <person name="Fujita T."/>
            <person name="Oishi K."/>
            <person name="Shin-I T."/>
            <person name="Kuroki Y."/>
            <person name="Toyoda A."/>
            <person name="Suzuki Y."/>
            <person name="Hashimoto A."/>
            <person name="Yamaguchi K."/>
            <person name="Sugano A."/>
            <person name="Kohara Y."/>
            <person name="Fujiyama A."/>
            <person name="Anterola A."/>
            <person name="Aoki S."/>
            <person name="Ashton N."/>
            <person name="Barbazuk W.B."/>
            <person name="Barker E."/>
            <person name="Bennetzen J."/>
            <person name="Bezanilla M."/>
            <person name="Blankenship R."/>
            <person name="Cho S.H."/>
            <person name="Dutcher S."/>
            <person name="Estelle M."/>
            <person name="Fawcett J.A."/>
            <person name="Gundlach H."/>
            <person name="Hanada K."/>
            <person name="Heyl A."/>
            <person name="Hicks K.A."/>
            <person name="Hugh J."/>
            <person name="Lohr M."/>
            <person name="Mayer K."/>
            <person name="Melkozernov A."/>
            <person name="Murata T."/>
            <person name="Nelson D."/>
            <person name="Pils B."/>
            <person name="Prigge M."/>
            <person name="Reiss B."/>
            <person name="Renner T."/>
            <person name="Rombauts S."/>
            <person name="Rushton P."/>
            <person name="Sanderfoot A."/>
            <person name="Schween G."/>
            <person name="Shiu S.-H."/>
            <person name="Stueber K."/>
            <person name="Theodoulou F.L."/>
            <person name="Tu H."/>
            <person name="Van de Peer Y."/>
            <person name="Verrier P.J."/>
            <person name="Waters E."/>
            <person name="Wood A."/>
            <person name="Yang L."/>
            <person name="Cove D."/>
            <person name="Cuming A."/>
            <person name="Hasebe M."/>
            <person name="Lucas S."/>
            <person name="Mishler D.B."/>
            <person name="Reski R."/>
            <person name="Grigoriev I."/>
            <person name="Quatrano R.S."/>
            <person name="Boore J.L."/>
        </authorList>
    </citation>
    <scope>NUCLEOTIDE SEQUENCE [LARGE SCALE GENOMIC DNA]</scope>
    <source>
        <strain evidence="4 5">cv. Gransden 2004</strain>
    </source>
</reference>
<feature type="region of interest" description="Disordered" evidence="1">
    <location>
        <begin position="168"/>
        <end position="189"/>
    </location>
</feature>
<dbReference type="Gramene" id="Pp3c4_31070V3.2">
    <property type="protein sequence ID" value="Pp3c4_31070V3.2"/>
    <property type="gene ID" value="Pp3c4_31070"/>
</dbReference>
<reference evidence="4" key="3">
    <citation type="submission" date="2020-12" db="UniProtKB">
        <authorList>
            <consortium name="EnsemblPlants"/>
        </authorList>
    </citation>
    <scope>IDENTIFICATION</scope>
</reference>
<dbReference type="Proteomes" id="UP000006727">
    <property type="component" value="Chromosome 4"/>
</dbReference>
<dbReference type="Gramene" id="Pp3c4_31070V3.1">
    <property type="protein sequence ID" value="Pp3c4_31070V3.1"/>
    <property type="gene ID" value="Pp3c4_31070"/>
</dbReference>
<evidence type="ECO:0000313" key="4">
    <source>
        <dbReference type="EnsemblPlants" id="Pp3c4_31070V3.1"/>
    </source>
</evidence>
<dbReference type="EnsemblPlants" id="Pp3c4_31070V3.2">
    <property type="protein sequence ID" value="Pp3c4_31070V3.2"/>
    <property type="gene ID" value="Pp3c4_31070"/>
</dbReference>
<dbReference type="PANTHER" id="PTHR33210">
    <property type="entry name" value="PROTODERMAL FACTOR 1"/>
    <property type="match status" value="1"/>
</dbReference>
<dbReference type="OrthoDB" id="1939167at2759"/>
<feature type="compositionally biased region" description="Low complexity" evidence="1">
    <location>
        <begin position="293"/>
        <end position="313"/>
    </location>
</feature>
<sequence length="447" mass="47445">MASMGMFLVLLGVFSLVGAVHGSRVSQDDSNNWSYSGDSFALSSEGSVVTTSGSGFDMVETPDDQSNVGQFNENSFAQRIHDNSHQFEANTFPDDDQVIGAQGDPSASYDSLSSHELLDSPNDEGGKLVGEDDNLSFANTDFSPLDTFDSSTDSYAASSEGGKLVSTTFTLDPPTGSGSSFDYSKLDNVNDPSAREGVSYALGNSEERNPAPTGGNAEYVYDARAGGQGNGDQAAESFSTVGVDPNATESTTSAKGHEGPSSVYTPSSDTEPFNFHDPRTPEEQRVSSVVDNSPDTSASFAASTDTTTASTSPLFATSNPTKGTHGCPSSYWVDHREKWPREITVSTLFKDVCGDGENAKLKIVEIVFGTTKFYQALLDTRAAPYSQLLRQTAGAVLNSLTKPAFPIRVEEVCKQFKAALLAGKSTSKAQAQKFENENKAYGPNECA</sequence>
<evidence type="ECO:0000256" key="1">
    <source>
        <dbReference type="SAM" id="MobiDB-lite"/>
    </source>
</evidence>
<evidence type="ECO:0000313" key="3">
    <source>
        <dbReference type="EMBL" id="PNR56076.1"/>
    </source>
</evidence>
<feature type="chain" id="PRO_5044576462" evidence="2">
    <location>
        <begin position="23"/>
        <end position="447"/>
    </location>
</feature>
<dbReference type="EMBL" id="ABEU02000004">
    <property type="protein sequence ID" value="PNR56076.1"/>
    <property type="molecule type" value="Genomic_DNA"/>
</dbReference>
<keyword evidence="2" id="KW-0732">Signal</keyword>
<feature type="compositionally biased region" description="Basic and acidic residues" evidence="1">
    <location>
        <begin position="274"/>
        <end position="285"/>
    </location>
</feature>
<feature type="compositionally biased region" description="Polar residues" evidence="1">
    <location>
        <begin position="168"/>
        <end position="182"/>
    </location>
</feature>
<feature type="region of interest" description="Disordered" evidence="1">
    <location>
        <begin position="202"/>
        <end position="322"/>
    </location>
</feature>
<feature type="signal peptide" evidence="2">
    <location>
        <begin position="1"/>
        <end position="22"/>
    </location>
</feature>
<protein>
    <submittedName>
        <fullName evidence="3 4">Uncharacterized protein</fullName>
    </submittedName>
</protein>
<dbReference type="GeneID" id="112281711"/>
<dbReference type="RefSeq" id="XP_024374303.1">
    <property type="nucleotide sequence ID" value="XM_024518535.2"/>
</dbReference>
<dbReference type="PANTHER" id="PTHR33210:SF18">
    <property type="entry name" value="PROTODERMAL FACTOR 1"/>
    <property type="match status" value="1"/>
</dbReference>
<dbReference type="AlphaFoldDB" id="A0A2K1KQP3"/>
<feature type="compositionally biased region" description="Polar residues" evidence="1">
    <location>
        <begin position="262"/>
        <end position="271"/>
    </location>
</feature>
<dbReference type="EnsemblPlants" id="Pp3c4_31070V3.1">
    <property type="protein sequence ID" value="Pp3c4_31070V3.1"/>
    <property type="gene ID" value="Pp3c4_31070"/>
</dbReference>
<evidence type="ECO:0000313" key="5">
    <source>
        <dbReference type="Proteomes" id="UP000006727"/>
    </source>
</evidence>
<reference evidence="3 5" key="2">
    <citation type="journal article" date="2018" name="Plant J.">
        <title>The Physcomitrella patens chromosome-scale assembly reveals moss genome structure and evolution.</title>
        <authorList>
            <person name="Lang D."/>
            <person name="Ullrich K.K."/>
            <person name="Murat F."/>
            <person name="Fuchs J."/>
            <person name="Jenkins J."/>
            <person name="Haas F.B."/>
            <person name="Piednoel M."/>
            <person name="Gundlach H."/>
            <person name="Van Bel M."/>
            <person name="Meyberg R."/>
            <person name="Vives C."/>
            <person name="Morata J."/>
            <person name="Symeonidi A."/>
            <person name="Hiss M."/>
            <person name="Muchero W."/>
            <person name="Kamisugi Y."/>
            <person name="Saleh O."/>
            <person name="Blanc G."/>
            <person name="Decker E.L."/>
            <person name="van Gessel N."/>
            <person name="Grimwood J."/>
            <person name="Hayes R.D."/>
            <person name="Graham S.W."/>
            <person name="Gunter L.E."/>
            <person name="McDaniel S.F."/>
            <person name="Hoernstein S.N.W."/>
            <person name="Larsson A."/>
            <person name="Li F.W."/>
            <person name="Perroud P.F."/>
            <person name="Phillips J."/>
            <person name="Ranjan P."/>
            <person name="Rokshar D.S."/>
            <person name="Rothfels C.J."/>
            <person name="Schneider L."/>
            <person name="Shu S."/>
            <person name="Stevenson D.W."/>
            <person name="Thummler F."/>
            <person name="Tillich M."/>
            <person name="Villarreal Aguilar J.C."/>
            <person name="Widiez T."/>
            <person name="Wong G.K."/>
            <person name="Wymore A."/>
            <person name="Zhang Y."/>
            <person name="Zimmer A.D."/>
            <person name="Quatrano R.S."/>
            <person name="Mayer K.F.X."/>
            <person name="Goodstein D."/>
            <person name="Casacuberta J.M."/>
            <person name="Vandepoele K."/>
            <person name="Reski R."/>
            <person name="Cuming A.C."/>
            <person name="Tuskan G.A."/>
            <person name="Maumus F."/>
            <person name="Salse J."/>
            <person name="Schmutz J."/>
            <person name="Rensing S.A."/>
        </authorList>
    </citation>
    <scope>NUCLEOTIDE SEQUENCE [LARGE SCALE GENOMIC DNA]</scope>
    <source>
        <strain evidence="4 5">cv. Gransden 2004</strain>
    </source>
</reference>
<keyword evidence="5" id="KW-1185">Reference proteome</keyword>
<gene>
    <name evidence="4" type="primary">LOC112281711</name>
    <name evidence="3" type="ORF">PHYPA_006973</name>
</gene>
<evidence type="ECO:0000256" key="2">
    <source>
        <dbReference type="SAM" id="SignalP"/>
    </source>
</evidence>
<organism evidence="3">
    <name type="scientific">Physcomitrium patens</name>
    <name type="common">Spreading-leaved earth moss</name>
    <name type="synonym">Physcomitrella patens</name>
    <dbReference type="NCBI Taxonomy" id="3218"/>
    <lineage>
        <taxon>Eukaryota</taxon>
        <taxon>Viridiplantae</taxon>
        <taxon>Streptophyta</taxon>
        <taxon>Embryophyta</taxon>
        <taxon>Bryophyta</taxon>
        <taxon>Bryophytina</taxon>
        <taxon>Bryopsida</taxon>
        <taxon>Funariidae</taxon>
        <taxon>Funariales</taxon>
        <taxon>Funariaceae</taxon>
        <taxon>Physcomitrium</taxon>
    </lineage>
</organism>
<accession>A0A2K1KQP3</accession>